<evidence type="ECO:0000313" key="5">
    <source>
        <dbReference type="Proteomes" id="UP000028995"/>
    </source>
</evidence>
<dbReference type="Proteomes" id="UP000028995">
    <property type="component" value="Unassembled WGS sequence"/>
</dbReference>
<accession>A0A087AG89</accession>
<evidence type="ECO:0000256" key="2">
    <source>
        <dbReference type="SAM" id="Phobius"/>
    </source>
</evidence>
<dbReference type="STRING" id="35760.BCHO_0950"/>
<keyword evidence="2" id="KW-0812">Transmembrane</keyword>
<keyword evidence="2" id="KW-1133">Transmembrane helix</keyword>
<evidence type="ECO:0000313" key="6">
    <source>
        <dbReference type="Proteomes" id="UP000229907"/>
    </source>
</evidence>
<dbReference type="RefSeq" id="WP_024541034.1">
    <property type="nucleotide sequence ID" value="NZ_CP018044.1"/>
</dbReference>
<protein>
    <submittedName>
        <fullName evidence="3">Teichoic acid transporter</fullName>
    </submittedName>
</protein>
<reference evidence="4 5" key="1">
    <citation type="submission" date="2014-03" db="EMBL/GenBank/DDBJ databases">
        <title>Genomics of Bifidobacteria.</title>
        <authorList>
            <person name="Ventura M."/>
            <person name="Milani C."/>
            <person name="Lugli G.A."/>
        </authorList>
    </citation>
    <scope>NUCLEOTIDE SEQUENCE [LARGE SCALE GENOMIC DNA]</scope>
    <source>
        <strain evidence="4 5">LMG 10510</strain>
    </source>
</reference>
<feature type="compositionally biased region" description="Basic and acidic residues" evidence="1">
    <location>
        <begin position="7"/>
        <end position="16"/>
    </location>
</feature>
<feature type="transmembrane region" description="Helical" evidence="2">
    <location>
        <begin position="130"/>
        <end position="152"/>
    </location>
</feature>
<name>A0A087AG89_9BIFI</name>
<keyword evidence="5" id="KW-1185">Reference proteome</keyword>
<keyword evidence="2" id="KW-0472">Membrane</keyword>
<feature type="region of interest" description="Disordered" evidence="1">
    <location>
        <begin position="1"/>
        <end position="37"/>
    </location>
</feature>
<feature type="transmembrane region" description="Helical" evidence="2">
    <location>
        <begin position="172"/>
        <end position="197"/>
    </location>
</feature>
<gene>
    <name evidence="3" type="ORF">BcFMB_03980</name>
    <name evidence="4" type="ORF">BCHO_0950</name>
</gene>
<dbReference type="EMBL" id="CP018044">
    <property type="protein sequence ID" value="ATU20225.1"/>
    <property type="molecule type" value="Genomic_DNA"/>
</dbReference>
<feature type="transmembrane region" description="Helical" evidence="2">
    <location>
        <begin position="62"/>
        <end position="79"/>
    </location>
</feature>
<evidence type="ECO:0000313" key="3">
    <source>
        <dbReference type="EMBL" id="ATU20225.1"/>
    </source>
</evidence>
<evidence type="ECO:0000313" key="4">
    <source>
        <dbReference type="EMBL" id="KFI57789.1"/>
    </source>
</evidence>
<dbReference type="AlphaFoldDB" id="A0A087AG89"/>
<evidence type="ECO:0000256" key="1">
    <source>
        <dbReference type="SAM" id="MobiDB-lite"/>
    </source>
</evidence>
<proteinExistence type="predicted"/>
<feature type="transmembrane region" description="Helical" evidence="2">
    <location>
        <begin position="209"/>
        <end position="235"/>
    </location>
</feature>
<reference evidence="3 6" key="2">
    <citation type="submission" date="2016-11" db="EMBL/GenBank/DDBJ databases">
        <title>complete genome sequence of Bifidobacterium choerinum strain FMB-1.</title>
        <authorList>
            <person name="Park C.-S."/>
            <person name="Jung D.-H."/>
            <person name="Choi D.-S."/>
        </authorList>
    </citation>
    <scope>NUCLEOTIDE SEQUENCE [LARGE SCALE GENOMIC DNA]</scope>
    <source>
        <strain evidence="3 6">FMB-1</strain>
    </source>
</reference>
<sequence length="236" mass="26223">MADADEREVAKLEAEPRPTPTEPESGQEMEENLVSKHPEATIPESDVSLADIERSRSHPVRWAFGCILALAALVFPYWAGRSLAVRHTAQIVHRFANVDPRGIALVAWAVTVFAFVSLAMMIVDRRKIPWFTSFLVFLCAEQFISGVSLLRFDFWHSTYVMYGDSARIANAANLGIIAASLALAVFAVVWVGLLVIIRKDSPLNVLTHVWTSLLLWFVFEVVALLIVLFGGMLTIV</sequence>
<dbReference type="OrthoDB" id="3231612at2"/>
<feature type="transmembrane region" description="Helical" evidence="2">
    <location>
        <begin position="103"/>
        <end position="123"/>
    </location>
</feature>
<dbReference type="eggNOG" id="ENOG5031VVT">
    <property type="taxonomic scope" value="Bacteria"/>
</dbReference>
<organism evidence="4 5">
    <name type="scientific">Bifidobacterium choerinum</name>
    <dbReference type="NCBI Taxonomy" id="35760"/>
    <lineage>
        <taxon>Bacteria</taxon>
        <taxon>Bacillati</taxon>
        <taxon>Actinomycetota</taxon>
        <taxon>Actinomycetes</taxon>
        <taxon>Bifidobacteriales</taxon>
        <taxon>Bifidobacteriaceae</taxon>
        <taxon>Bifidobacterium</taxon>
    </lineage>
</organism>
<dbReference type="Proteomes" id="UP000229907">
    <property type="component" value="Chromosome"/>
</dbReference>
<dbReference type="EMBL" id="JGYU01000003">
    <property type="protein sequence ID" value="KFI57789.1"/>
    <property type="molecule type" value="Genomic_DNA"/>
</dbReference>
<dbReference type="KEGG" id="bcho:BcFMB_03980"/>